<dbReference type="InterPro" id="IPR045338">
    <property type="entry name" value="DUF6535"/>
</dbReference>
<feature type="transmembrane region" description="Helical" evidence="1">
    <location>
        <begin position="212"/>
        <end position="237"/>
    </location>
</feature>
<evidence type="ECO:0000313" key="4">
    <source>
        <dbReference type="Proteomes" id="UP000076722"/>
    </source>
</evidence>
<evidence type="ECO:0000256" key="1">
    <source>
        <dbReference type="SAM" id="Phobius"/>
    </source>
</evidence>
<proteinExistence type="predicted"/>
<accession>A0A164MU26</accession>
<feature type="transmembrane region" description="Helical" evidence="1">
    <location>
        <begin position="249"/>
        <end position="270"/>
    </location>
</feature>
<feature type="transmembrane region" description="Helical" evidence="1">
    <location>
        <begin position="157"/>
        <end position="180"/>
    </location>
</feature>
<dbReference type="Pfam" id="PF20153">
    <property type="entry name" value="DUF6535"/>
    <property type="match status" value="1"/>
</dbReference>
<dbReference type="Proteomes" id="UP000076722">
    <property type="component" value="Unassembled WGS sequence"/>
</dbReference>
<keyword evidence="1" id="KW-0812">Transmembrane</keyword>
<feature type="domain" description="DUF6535" evidence="2">
    <location>
        <begin position="86"/>
        <end position="238"/>
    </location>
</feature>
<sequence length="864" mass="97739">MSSTSHPDEPAAIEAEVDGPTNTLLAANFSKLIAVVEKLGTTMEKVESTLLDHGKKFDVLTRDALKNDQPYDQKELEDESTCLALYDMVMAKTKEKADEWNGTMDVTLIFIALFSAVLTAFLVPATQTLLPTSDNSGNSTSSQAPPLPPRSDEAVCAFYYLSLITAIIIAVLCALGRQWVRRLTIRPNKKTWRERMFWHIERMRRAEKWLQALMEVLYWMLLGSIGLFMSGLLYQLWNVSHSFEEQATILLATWALGVILVGGIVATMIATTYHAVRYQASVFEGLISRVIVGEADTGFATAVKSIWTWSKERVVKGGKWWSEVKIQEPLNAGWMRFKTVRLSDALKSGGRRMRTLVAKKSWKSFRTTMTKIRWKKWMKTLNLMKKAQDWIQRNRVEVQSESKETLLATYLDHIAEASDPTLLDRAAASLSYRVWVQSGGGSVDQWQKVYTRLMATDTSFRVKETVTAQIVRLSAWFPGRRKQIERNREDRALQDGWAREGNEFFMARSKKREEEAKKEDEEERRAIQLSEFLLSQRTDKISGELTSTWENYTHILDLLSLPFDKFVAKCLCIHDHNIDLGNHQRIFLSSVDHCSDLLRADKSDDVTRILSHVDHFSALRSFILANSYSTWYDDILKLIIGDRKNEVLRFLSEFLLTSRDWSNIDPDGPSSVFVNAAGSPFQFPSDLDLSPIIAHIGQHPSWWTWLKASDTSIAHLGQCDISTVSDPAGVHHFLQQCVHLELAHPWADVELRRTSPDTRNAALILLHRHEALFAPFAIPLPPSPIFAAQDDAISPDAQNSNLDFPPLSESYDPDEIPSLPISTLNDHTTSVITSADLDPPGLPPPSSTWLADNHHVINMTDTDL</sequence>
<keyword evidence="1" id="KW-0472">Membrane</keyword>
<gene>
    <name evidence="3" type="ORF">SISNIDRAFT_491436</name>
</gene>
<dbReference type="EMBL" id="KV419459">
    <property type="protein sequence ID" value="KZS87035.1"/>
    <property type="molecule type" value="Genomic_DNA"/>
</dbReference>
<keyword evidence="4" id="KW-1185">Reference proteome</keyword>
<reference evidence="3 4" key="1">
    <citation type="journal article" date="2016" name="Mol. Biol. Evol.">
        <title>Comparative Genomics of Early-Diverging Mushroom-Forming Fungi Provides Insights into the Origins of Lignocellulose Decay Capabilities.</title>
        <authorList>
            <person name="Nagy L.G."/>
            <person name="Riley R."/>
            <person name="Tritt A."/>
            <person name="Adam C."/>
            <person name="Daum C."/>
            <person name="Floudas D."/>
            <person name="Sun H."/>
            <person name="Yadav J.S."/>
            <person name="Pangilinan J."/>
            <person name="Larsson K.H."/>
            <person name="Matsuura K."/>
            <person name="Barry K."/>
            <person name="Labutti K."/>
            <person name="Kuo R."/>
            <person name="Ohm R.A."/>
            <person name="Bhattacharya S.S."/>
            <person name="Shirouzu T."/>
            <person name="Yoshinaga Y."/>
            <person name="Martin F.M."/>
            <person name="Grigoriev I.V."/>
            <person name="Hibbett D.S."/>
        </authorList>
    </citation>
    <scope>NUCLEOTIDE SEQUENCE [LARGE SCALE GENOMIC DNA]</scope>
    <source>
        <strain evidence="3 4">HHB9708</strain>
    </source>
</reference>
<evidence type="ECO:0000313" key="3">
    <source>
        <dbReference type="EMBL" id="KZS87035.1"/>
    </source>
</evidence>
<keyword evidence="1" id="KW-1133">Transmembrane helix</keyword>
<protein>
    <recommendedName>
        <fullName evidence="2">DUF6535 domain-containing protein</fullName>
    </recommendedName>
</protein>
<organism evidence="3 4">
    <name type="scientific">Sistotremastrum niveocremeum HHB9708</name>
    <dbReference type="NCBI Taxonomy" id="1314777"/>
    <lineage>
        <taxon>Eukaryota</taxon>
        <taxon>Fungi</taxon>
        <taxon>Dikarya</taxon>
        <taxon>Basidiomycota</taxon>
        <taxon>Agaricomycotina</taxon>
        <taxon>Agaricomycetes</taxon>
        <taxon>Sistotremastrales</taxon>
        <taxon>Sistotremastraceae</taxon>
        <taxon>Sertulicium</taxon>
        <taxon>Sertulicium niveocremeum</taxon>
    </lineage>
</organism>
<name>A0A164MU26_9AGAM</name>
<evidence type="ECO:0000259" key="2">
    <source>
        <dbReference type="Pfam" id="PF20153"/>
    </source>
</evidence>
<dbReference type="AlphaFoldDB" id="A0A164MU26"/>
<feature type="transmembrane region" description="Helical" evidence="1">
    <location>
        <begin position="106"/>
        <end position="125"/>
    </location>
</feature>